<evidence type="ECO:0000313" key="1">
    <source>
        <dbReference type="EMBL" id="TYP82746.1"/>
    </source>
</evidence>
<dbReference type="PANTHER" id="PTHR32063">
    <property type="match status" value="1"/>
</dbReference>
<dbReference type="Gene3D" id="3.30.2090.10">
    <property type="entry name" value="Multidrug efflux transporter AcrB TolC docking domain, DN and DC subdomains"/>
    <property type="match status" value="1"/>
</dbReference>
<dbReference type="EMBL" id="VNHT01000045">
    <property type="protein sequence ID" value="TYP82746.1"/>
    <property type="molecule type" value="Genomic_DNA"/>
</dbReference>
<dbReference type="Pfam" id="PF00873">
    <property type="entry name" value="ACR_tran"/>
    <property type="match status" value="1"/>
</dbReference>
<protein>
    <submittedName>
        <fullName evidence="1">Cobalt-zinc-cadmium resistance protein CzcA</fullName>
    </submittedName>
</protein>
<name>A0A5D3YE23_9PROT</name>
<reference evidence="1 2" key="1">
    <citation type="submission" date="2019-07" db="EMBL/GenBank/DDBJ databases">
        <title>Active sludge and wastewater microbial communities from Klosterneuburg, Austria.</title>
        <authorList>
            <person name="Wagner M."/>
        </authorList>
    </citation>
    <scope>NUCLEOTIDE SEQUENCE [LARGE SCALE GENOMIC DNA]</scope>
    <source>
        <strain evidence="1 2">Nm2</strain>
    </source>
</reference>
<dbReference type="SUPFAM" id="SSF82714">
    <property type="entry name" value="Multidrug efflux transporter AcrB TolC docking domain, DN and DC subdomains"/>
    <property type="match status" value="1"/>
</dbReference>
<dbReference type="RefSeq" id="WP_052752018.1">
    <property type="nucleotide sequence ID" value="NZ_CP011451.1"/>
</dbReference>
<dbReference type="PANTHER" id="PTHR32063:SF12">
    <property type="entry name" value="CATION EFFLUX SYSTEM PROTEIN"/>
    <property type="match status" value="1"/>
</dbReference>
<dbReference type="GO" id="GO:0005886">
    <property type="term" value="C:plasma membrane"/>
    <property type="evidence" value="ECO:0007669"/>
    <property type="project" value="TreeGrafter"/>
</dbReference>
<dbReference type="Gene3D" id="3.30.70.1320">
    <property type="entry name" value="Multidrug efflux transporter AcrB pore domain like"/>
    <property type="match status" value="1"/>
</dbReference>
<dbReference type="AlphaFoldDB" id="A0A5D3YE23"/>
<dbReference type="InterPro" id="IPR001036">
    <property type="entry name" value="Acrflvin-R"/>
</dbReference>
<organism evidence="1 2">
    <name type="scientific">Nitrosomonas communis</name>
    <dbReference type="NCBI Taxonomy" id="44574"/>
    <lineage>
        <taxon>Bacteria</taxon>
        <taxon>Pseudomonadati</taxon>
        <taxon>Pseudomonadota</taxon>
        <taxon>Betaproteobacteria</taxon>
        <taxon>Nitrosomonadales</taxon>
        <taxon>Nitrosomonadaceae</taxon>
        <taxon>Nitrosomonas</taxon>
    </lineage>
</organism>
<gene>
    <name evidence="1" type="ORF">BCL69_104515</name>
</gene>
<evidence type="ECO:0000313" key="2">
    <source>
        <dbReference type="Proteomes" id="UP000324176"/>
    </source>
</evidence>
<sequence>MVEQRALQDWTIEPMLRSVPGVADVVGFGGGIKQYQIQIDSLKLRNYKLTLTEVYRAVADNNANIGGNFIEYDDEALVVRGIGLLRSLDENQGNRAHQPEWHVCFRQKYRRGGYWPANDQWYG</sequence>
<accession>A0A5D3YE23</accession>
<comment type="caution">
    <text evidence="1">The sequence shown here is derived from an EMBL/GenBank/DDBJ whole genome shotgun (WGS) entry which is preliminary data.</text>
</comment>
<dbReference type="GO" id="GO:0042910">
    <property type="term" value="F:xenobiotic transmembrane transporter activity"/>
    <property type="evidence" value="ECO:0007669"/>
    <property type="project" value="TreeGrafter"/>
</dbReference>
<dbReference type="InterPro" id="IPR027463">
    <property type="entry name" value="AcrB_DN_DC_subdom"/>
</dbReference>
<proteinExistence type="predicted"/>
<dbReference type="Proteomes" id="UP000324176">
    <property type="component" value="Unassembled WGS sequence"/>
</dbReference>